<name>A0A2W7KGB4_9PROT</name>
<dbReference type="EMBL" id="QKYU01000008">
    <property type="protein sequence ID" value="PZW46769.1"/>
    <property type="molecule type" value="Genomic_DNA"/>
</dbReference>
<dbReference type="Pfam" id="PF13480">
    <property type="entry name" value="Acetyltransf_6"/>
    <property type="match status" value="1"/>
</dbReference>
<evidence type="ECO:0000259" key="1">
    <source>
        <dbReference type="Pfam" id="PF13480"/>
    </source>
</evidence>
<dbReference type="Gene3D" id="3.40.630.30">
    <property type="match status" value="1"/>
</dbReference>
<keyword evidence="2" id="KW-0808">Transferase</keyword>
<dbReference type="InterPro" id="IPR016181">
    <property type="entry name" value="Acyl_CoA_acyltransferase"/>
</dbReference>
<gene>
    <name evidence="2" type="ORF">C8P66_10848</name>
</gene>
<feature type="domain" description="BioF2-like acetyltransferase" evidence="1">
    <location>
        <begin position="180"/>
        <end position="312"/>
    </location>
</feature>
<dbReference type="GO" id="GO:0016740">
    <property type="term" value="F:transferase activity"/>
    <property type="evidence" value="ECO:0007669"/>
    <property type="project" value="UniProtKB-KW"/>
</dbReference>
<dbReference type="OrthoDB" id="8334427at2"/>
<dbReference type="RefSeq" id="WP_111397797.1">
    <property type="nucleotide sequence ID" value="NZ_QKYU01000008.1"/>
</dbReference>
<reference evidence="2 3" key="1">
    <citation type="submission" date="2018-06" db="EMBL/GenBank/DDBJ databases">
        <title>Genomic Encyclopedia of Archaeal and Bacterial Type Strains, Phase II (KMG-II): from individual species to whole genera.</title>
        <authorList>
            <person name="Goeker M."/>
        </authorList>
    </citation>
    <scope>NUCLEOTIDE SEQUENCE [LARGE SCALE GENOMIC DNA]</scope>
    <source>
        <strain evidence="2 3">DSM 24525</strain>
    </source>
</reference>
<accession>A0A2W7KGB4</accession>
<comment type="caution">
    <text evidence="2">The sequence shown here is derived from an EMBL/GenBank/DDBJ whole genome shotgun (WGS) entry which is preliminary data.</text>
</comment>
<protein>
    <submittedName>
        <fullName evidence="2">Acetyltransferase (GNAT) family protein</fullName>
    </submittedName>
</protein>
<evidence type="ECO:0000313" key="3">
    <source>
        <dbReference type="Proteomes" id="UP000249688"/>
    </source>
</evidence>
<sequence length="362" mass="38934">MRFATDPAARLIPLARSCLPAWCDAYLAAGDSGDFFAGRVWYDSILAHALPVGSEPVLAVCGRSDAVLLPLLRQGSRLRSLVTPYTLSWRPLNAAGAGPGTLRAAGRGLARLLRRRGPTLLEALADDTPGLEAILEGVASAGLALGRYRHFGNWREALPPGLSWSGYLAARPPVLRTTILRKLARAGREMRFSLMTAPGPALEAGIAAYVAVRDRSWKPAEPFPDFDAALMRAAAAAGLLRLGVLRDREERPVAAQYWVVSGGRAALLKLAHDEAQRAASPGTALTALMIRGLIDDVGVAELDFGRGDDPYKAQWVTQRRQRIGVALTDPWHPAGMLELARQTMGQGRRRIAGWLQSVEGCA</sequence>
<dbReference type="AlphaFoldDB" id="A0A2W7KGB4"/>
<evidence type="ECO:0000313" key="2">
    <source>
        <dbReference type="EMBL" id="PZW46769.1"/>
    </source>
</evidence>
<keyword evidence="3" id="KW-1185">Reference proteome</keyword>
<organism evidence="2 3">
    <name type="scientific">Humitalea rosea</name>
    <dbReference type="NCBI Taxonomy" id="990373"/>
    <lineage>
        <taxon>Bacteria</taxon>
        <taxon>Pseudomonadati</taxon>
        <taxon>Pseudomonadota</taxon>
        <taxon>Alphaproteobacteria</taxon>
        <taxon>Acetobacterales</taxon>
        <taxon>Roseomonadaceae</taxon>
        <taxon>Humitalea</taxon>
    </lineage>
</organism>
<proteinExistence type="predicted"/>
<dbReference type="SUPFAM" id="SSF55729">
    <property type="entry name" value="Acyl-CoA N-acyltransferases (Nat)"/>
    <property type="match status" value="1"/>
</dbReference>
<dbReference type="InterPro" id="IPR038740">
    <property type="entry name" value="BioF2-like_GNAT_dom"/>
</dbReference>
<dbReference type="Proteomes" id="UP000249688">
    <property type="component" value="Unassembled WGS sequence"/>
</dbReference>